<dbReference type="GO" id="GO:0009245">
    <property type="term" value="P:lipid A biosynthetic process"/>
    <property type="evidence" value="ECO:0007669"/>
    <property type="project" value="TreeGrafter"/>
</dbReference>
<dbReference type="InterPro" id="IPR004843">
    <property type="entry name" value="Calcineurin-like_PHP"/>
</dbReference>
<feature type="domain" description="Calcineurin-like phosphoesterase" evidence="4">
    <location>
        <begin position="173"/>
        <end position="339"/>
    </location>
</feature>
<feature type="transmembrane region" description="Helical" evidence="3">
    <location>
        <begin position="36"/>
        <end position="55"/>
    </location>
</feature>
<dbReference type="EMBL" id="CP046457">
    <property type="protein sequence ID" value="QGT99285.1"/>
    <property type="molecule type" value="Genomic_DNA"/>
</dbReference>
<dbReference type="KEGG" id="salq:SYNTR_0692"/>
<reference evidence="6" key="1">
    <citation type="journal article" date="2019" name="Microbiology">
        <title>Complete Genome Sequence of an Uncultured Bacterium of the Candidate Phylum Bipolaricaulota.</title>
        <authorList>
            <person name="Kadnikov V.V."/>
            <person name="Mardanov A.V."/>
            <person name="Beletsky A.V."/>
            <person name="Frank Y.A."/>
            <person name="Karnachuk O.V."/>
            <person name="Ravin N.V."/>
        </authorList>
    </citation>
    <scope>NUCLEOTIDE SEQUENCE [LARGE SCALE GENOMIC DNA]</scope>
</reference>
<dbReference type="Gene3D" id="3.60.21.10">
    <property type="match status" value="1"/>
</dbReference>
<feature type="transmembrane region" description="Helical" evidence="3">
    <location>
        <begin position="75"/>
        <end position="99"/>
    </location>
</feature>
<keyword evidence="3" id="KW-0472">Membrane</keyword>
<dbReference type="AlphaFoldDB" id="A0A6I6D8S5"/>
<dbReference type="GO" id="GO:0046872">
    <property type="term" value="F:metal ion binding"/>
    <property type="evidence" value="ECO:0007669"/>
    <property type="project" value="UniProtKB-KW"/>
</dbReference>
<evidence type="ECO:0000259" key="4">
    <source>
        <dbReference type="Pfam" id="PF00149"/>
    </source>
</evidence>
<dbReference type="SUPFAM" id="SSF56300">
    <property type="entry name" value="Metallo-dependent phosphatases"/>
    <property type="match status" value="1"/>
</dbReference>
<gene>
    <name evidence="5" type="ORF">SYNTR_0692</name>
</gene>
<dbReference type="OrthoDB" id="9780884at2"/>
<proteinExistence type="predicted"/>
<keyword evidence="3" id="KW-1133">Transmembrane helix</keyword>
<evidence type="ECO:0000256" key="1">
    <source>
        <dbReference type="ARBA" id="ARBA00022723"/>
    </source>
</evidence>
<evidence type="ECO:0000256" key="2">
    <source>
        <dbReference type="ARBA" id="ARBA00022801"/>
    </source>
</evidence>
<feature type="transmembrane region" description="Helical" evidence="3">
    <location>
        <begin position="126"/>
        <end position="148"/>
    </location>
</feature>
<dbReference type="RefSeq" id="WP_156203200.1">
    <property type="nucleotide sequence ID" value="NZ_CP046457.1"/>
</dbReference>
<accession>A0A6I6D8S5</accession>
<dbReference type="PANTHER" id="PTHR31302">
    <property type="entry name" value="TRANSMEMBRANE PROTEIN WITH METALLOPHOSPHOESTERASE DOMAIN-RELATED"/>
    <property type="match status" value="1"/>
</dbReference>
<dbReference type="Proteomes" id="UP000426444">
    <property type="component" value="Chromosome"/>
</dbReference>
<keyword evidence="6" id="KW-1185">Reference proteome</keyword>
<dbReference type="InterPro" id="IPR051158">
    <property type="entry name" value="Metallophosphoesterase_sf"/>
</dbReference>
<protein>
    <recommendedName>
        <fullName evidence="4">Calcineurin-like phosphoesterase domain-containing protein</fullName>
    </recommendedName>
</protein>
<name>A0A6I6D8S5_9FIRM</name>
<keyword evidence="3" id="KW-0812">Transmembrane</keyword>
<feature type="transmembrane region" description="Helical" evidence="3">
    <location>
        <begin position="6"/>
        <end position="24"/>
    </location>
</feature>
<dbReference type="PANTHER" id="PTHR31302:SF31">
    <property type="entry name" value="PHOSPHODIESTERASE YAEI"/>
    <property type="match status" value="1"/>
</dbReference>
<evidence type="ECO:0000313" key="6">
    <source>
        <dbReference type="Proteomes" id="UP000426444"/>
    </source>
</evidence>
<evidence type="ECO:0000313" key="5">
    <source>
        <dbReference type="EMBL" id="QGT99285.1"/>
    </source>
</evidence>
<evidence type="ECO:0000256" key="3">
    <source>
        <dbReference type="SAM" id="Phobius"/>
    </source>
</evidence>
<dbReference type="GO" id="GO:0016020">
    <property type="term" value="C:membrane"/>
    <property type="evidence" value="ECO:0007669"/>
    <property type="project" value="GOC"/>
</dbReference>
<organism evidence="5 6">
    <name type="scientific">Candidatus Syntrophocurvum alkaliphilum</name>
    <dbReference type="NCBI Taxonomy" id="2293317"/>
    <lineage>
        <taxon>Bacteria</taxon>
        <taxon>Bacillati</taxon>
        <taxon>Bacillota</taxon>
        <taxon>Clostridia</taxon>
        <taxon>Eubacteriales</taxon>
        <taxon>Syntrophomonadaceae</taxon>
        <taxon>Candidatus Syntrophocurvum</taxon>
    </lineage>
</organism>
<dbReference type="InterPro" id="IPR029052">
    <property type="entry name" value="Metallo-depent_PP-like"/>
</dbReference>
<keyword evidence="1" id="KW-0479">Metal-binding</keyword>
<keyword evidence="2" id="KW-0378">Hydrolase</keyword>
<sequence length="403" mass="45494">MFYLIITIVLGINLAWYLISDYWLRHDLKNYPIARKYTRIALVLWMLIIFIPIISATLGLGNPLESGPWLWTSALYLWIGAILLWMLGMGIVAITIWGFKYYNKYFNNKEQQNEENLNNHLSRRQFVKLGLVATPPLIVSGASVATFFDKKNLNVRIIDLPVVNLPPDLEGYTITHLSDTHVGILTGRERIENIVQTANQLKSNITVITGDILDNNFDYMPDLIDFIGELKAEQGVYLCIGNHDKIYDANKWVNTVRNAGFNLLLDESTIIDTGSTPIKLLGIDFSYSELQDLKNIRRAVEYTNTPGNSLKLLLTHHPHAFDAAVQANIPVTLAGHTHGGQLALRMGEDYELFNAGNYLFRYVGGIYKKEGNSLFVHRGSGDWFPLRAGVPTEVVQLRLVAQS</sequence>
<dbReference type="GO" id="GO:0008758">
    <property type="term" value="F:UDP-2,3-diacylglucosamine hydrolase activity"/>
    <property type="evidence" value="ECO:0007669"/>
    <property type="project" value="TreeGrafter"/>
</dbReference>
<dbReference type="Pfam" id="PF00149">
    <property type="entry name" value="Metallophos"/>
    <property type="match status" value="1"/>
</dbReference>